<keyword evidence="6" id="KW-0732">Signal</keyword>
<dbReference type="AlphaFoldDB" id="A0A0K1Q9K1"/>
<keyword evidence="5" id="KW-0482">Metalloprotease</keyword>
<dbReference type="STRING" id="1391654.AKJ09_08758"/>
<feature type="signal peptide" evidence="6">
    <location>
        <begin position="1"/>
        <end position="23"/>
    </location>
</feature>
<dbReference type="GO" id="GO:0008237">
    <property type="term" value="F:metallopeptidase activity"/>
    <property type="evidence" value="ECO:0007669"/>
    <property type="project" value="UniProtKB-KW"/>
</dbReference>
<dbReference type="RefSeq" id="WP_146653063.1">
    <property type="nucleotide sequence ID" value="NZ_CP012333.1"/>
</dbReference>
<dbReference type="OrthoDB" id="9811314at2"/>
<dbReference type="InterPro" id="IPR011249">
    <property type="entry name" value="Metalloenz_LuxS/M16"/>
</dbReference>
<dbReference type="PANTHER" id="PTHR43690:SF17">
    <property type="entry name" value="PROTEIN YHJJ"/>
    <property type="match status" value="1"/>
</dbReference>
<evidence type="ECO:0000259" key="7">
    <source>
        <dbReference type="Pfam" id="PF00675"/>
    </source>
</evidence>
<proteinExistence type="inferred from homology"/>
<evidence type="ECO:0000256" key="5">
    <source>
        <dbReference type="ARBA" id="ARBA00023049"/>
    </source>
</evidence>
<dbReference type="KEGG" id="llu:AKJ09_08758"/>
<dbReference type="Pfam" id="PF00675">
    <property type="entry name" value="Peptidase_M16"/>
    <property type="match status" value="1"/>
</dbReference>
<keyword evidence="10" id="KW-1185">Reference proteome</keyword>
<dbReference type="EMBL" id="CP012333">
    <property type="protein sequence ID" value="AKV02095.1"/>
    <property type="molecule type" value="Genomic_DNA"/>
</dbReference>
<dbReference type="Proteomes" id="UP000064967">
    <property type="component" value="Chromosome"/>
</dbReference>
<evidence type="ECO:0000259" key="8">
    <source>
        <dbReference type="Pfam" id="PF05193"/>
    </source>
</evidence>
<dbReference type="GO" id="GO:0006508">
    <property type="term" value="P:proteolysis"/>
    <property type="evidence" value="ECO:0007669"/>
    <property type="project" value="UniProtKB-KW"/>
</dbReference>
<name>A0A0K1Q9K1_9BACT</name>
<evidence type="ECO:0000256" key="1">
    <source>
        <dbReference type="ARBA" id="ARBA00007261"/>
    </source>
</evidence>
<dbReference type="InterPro" id="IPR050626">
    <property type="entry name" value="Peptidase_M16"/>
</dbReference>
<sequence>MAIRSTALAFGLAALLSAPAARADVSIPFTRSTLPNGMTVIFQEDHSIPIVVVNVSYDVGSRFEAKGRTGFAHLFEHLMFMGTRRAPTKAFDAWMEASGGWNNAWTSQDRTDYYDVGAPTSLDLLLWLEADRLRDLGPLMTKEKLDAQRDVVRNERRQTSENTPYGKVELRLPELLYPNEHPYHHPVIGSHEDLEAATVDDVKGFFAQHYDPANASLVVAGDFDPRAAKDKIDRWFGTIPSRGKAVDPGAPGFSDTKTTLTSVVRETLEDEVELPKIVMAWQSPKHFAPGDAELDLLGAALSNGKASRLYKALVYDQKLAQSVDAGQDSGSLGSRFEIGVIARPGVSLEKLEAAIDKELEAIRRKPIADEELERSKNLVETAFVMRLEGVRERASLLNMYQAEVKDPGFVQKDLDRYRSATKEGIQKAAEAYLLPNARVVLRVVPKKKGNSK</sequence>
<evidence type="ECO:0000256" key="4">
    <source>
        <dbReference type="ARBA" id="ARBA00022833"/>
    </source>
</evidence>
<comment type="similarity">
    <text evidence="1">Belongs to the peptidase M16 family.</text>
</comment>
<evidence type="ECO:0000313" key="10">
    <source>
        <dbReference type="Proteomes" id="UP000064967"/>
    </source>
</evidence>
<accession>A0A0K1Q9K1</accession>
<evidence type="ECO:0000313" key="9">
    <source>
        <dbReference type="EMBL" id="AKV02095.1"/>
    </source>
</evidence>
<feature type="chain" id="PRO_5005467088" evidence="6">
    <location>
        <begin position="24"/>
        <end position="452"/>
    </location>
</feature>
<evidence type="ECO:0000256" key="3">
    <source>
        <dbReference type="ARBA" id="ARBA00022801"/>
    </source>
</evidence>
<protein>
    <submittedName>
        <fullName evidence="9">Protease, insulinase family/protease, insulinase family</fullName>
    </submittedName>
</protein>
<dbReference type="Gene3D" id="3.30.830.10">
    <property type="entry name" value="Metalloenzyme, LuxS/M16 peptidase-like"/>
    <property type="match status" value="2"/>
</dbReference>
<evidence type="ECO:0000256" key="2">
    <source>
        <dbReference type="ARBA" id="ARBA00022670"/>
    </source>
</evidence>
<keyword evidence="4" id="KW-0862">Zinc</keyword>
<gene>
    <name evidence="9" type="ORF">AKJ09_08758</name>
</gene>
<dbReference type="InterPro" id="IPR011765">
    <property type="entry name" value="Pept_M16_N"/>
</dbReference>
<dbReference type="InterPro" id="IPR007863">
    <property type="entry name" value="Peptidase_M16_C"/>
</dbReference>
<organism evidence="9 10">
    <name type="scientific">Labilithrix luteola</name>
    <dbReference type="NCBI Taxonomy" id="1391654"/>
    <lineage>
        <taxon>Bacteria</taxon>
        <taxon>Pseudomonadati</taxon>
        <taxon>Myxococcota</taxon>
        <taxon>Polyangia</taxon>
        <taxon>Polyangiales</taxon>
        <taxon>Labilitrichaceae</taxon>
        <taxon>Labilithrix</taxon>
    </lineage>
</organism>
<dbReference type="PANTHER" id="PTHR43690">
    <property type="entry name" value="NARDILYSIN"/>
    <property type="match status" value="1"/>
</dbReference>
<keyword evidence="3" id="KW-0378">Hydrolase</keyword>
<keyword evidence="2 9" id="KW-0645">Protease</keyword>
<evidence type="ECO:0000256" key="6">
    <source>
        <dbReference type="SAM" id="SignalP"/>
    </source>
</evidence>
<dbReference type="Pfam" id="PF05193">
    <property type="entry name" value="Peptidase_M16_C"/>
    <property type="match status" value="1"/>
</dbReference>
<reference evidence="9 10" key="1">
    <citation type="submission" date="2015-08" db="EMBL/GenBank/DDBJ databases">
        <authorList>
            <person name="Babu N.S."/>
            <person name="Beckwith C.J."/>
            <person name="Beseler K.G."/>
            <person name="Brison A."/>
            <person name="Carone J.V."/>
            <person name="Caskin T.P."/>
            <person name="Diamond M."/>
            <person name="Durham M.E."/>
            <person name="Foxe J.M."/>
            <person name="Go M."/>
            <person name="Henderson B.A."/>
            <person name="Jones I.B."/>
            <person name="McGettigan J.A."/>
            <person name="Micheletti S.J."/>
            <person name="Nasrallah M.E."/>
            <person name="Ortiz D."/>
            <person name="Piller C.R."/>
            <person name="Privatt S.R."/>
            <person name="Schneider S.L."/>
            <person name="Sharp S."/>
            <person name="Smith T.C."/>
            <person name="Stanton J.D."/>
            <person name="Ullery H.E."/>
            <person name="Wilson R.J."/>
            <person name="Serrano M.G."/>
            <person name="Buck G."/>
            <person name="Lee V."/>
            <person name="Wang Y."/>
            <person name="Carvalho R."/>
            <person name="Voegtly L."/>
            <person name="Shi R."/>
            <person name="Duckworth R."/>
            <person name="Johnson A."/>
            <person name="Loviza R."/>
            <person name="Walstead R."/>
            <person name="Shah Z."/>
            <person name="Kiflezghi M."/>
            <person name="Wade K."/>
            <person name="Ball S.L."/>
            <person name="Bradley K.W."/>
            <person name="Asai D.J."/>
            <person name="Bowman C.A."/>
            <person name="Russell D.A."/>
            <person name="Pope W.H."/>
            <person name="Jacobs-Sera D."/>
            <person name="Hendrix R.W."/>
            <person name="Hatfull G.F."/>
        </authorList>
    </citation>
    <scope>NUCLEOTIDE SEQUENCE [LARGE SCALE GENOMIC DNA]</scope>
    <source>
        <strain evidence="9 10">DSM 27648</strain>
    </source>
</reference>
<dbReference type="SUPFAM" id="SSF63411">
    <property type="entry name" value="LuxS/MPP-like metallohydrolase"/>
    <property type="match status" value="2"/>
</dbReference>
<dbReference type="GO" id="GO:0046872">
    <property type="term" value="F:metal ion binding"/>
    <property type="evidence" value="ECO:0007669"/>
    <property type="project" value="InterPro"/>
</dbReference>
<feature type="domain" description="Peptidase M16 N-terminal" evidence="7">
    <location>
        <begin position="40"/>
        <end position="163"/>
    </location>
</feature>
<feature type="domain" description="Peptidase M16 C-terminal" evidence="8">
    <location>
        <begin position="197"/>
        <end position="377"/>
    </location>
</feature>